<evidence type="ECO:0000313" key="2">
    <source>
        <dbReference type="EMBL" id="MBB4839845.1"/>
    </source>
</evidence>
<comment type="caution">
    <text evidence="2">The sequence shown here is derived from an EMBL/GenBank/DDBJ whole genome shotgun (WGS) entry which is preliminary data.</text>
</comment>
<reference evidence="2 3" key="1">
    <citation type="submission" date="2020-08" db="EMBL/GenBank/DDBJ databases">
        <title>Functional genomics of gut bacteria from endangered species of beetles.</title>
        <authorList>
            <person name="Carlos-Shanley C."/>
        </authorList>
    </citation>
    <scope>NUCLEOTIDE SEQUENCE [LARGE SCALE GENOMIC DNA]</scope>
    <source>
        <strain evidence="2 3">S00224</strain>
    </source>
</reference>
<dbReference type="EMBL" id="JACHLN010000003">
    <property type="protein sequence ID" value="MBB4839845.1"/>
    <property type="molecule type" value="Genomic_DNA"/>
</dbReference>
<evidence type="ECO:0000256" key="1">
    <source>
        <dbReference type="SAM" id="Phobius"/>
    </source>
</evidence>
<gene>
    <name evidence="2" type="ORF">HNP52_002937</name>
</gene>
<organism evidence="2 3">
    <name type="scientific">Sphingomonas kyeonggiensis</name>
    <dbReference type="NCBI Taxonomy" id="1268553"/>
    <lineage>
        <taxon>Bacteria</taxon>
        <taxon>Pseudomonadati</taxon>
        <taxon>Pseudomonadota</taxon>
        <taxon>Alphaproteobacteria</taxon>
        <taxon>Sphingomonadales</taxon>
        <taxon>Sphingomonadaceae</taxon>
        <taxon>Sphingomonas</taxon>
    </lineage>
</organism>
<keyword evidence="1" id="KW-1133">Transmembrane helix</keyword>
<accession>A0A7W7K3U1</accession>
<dbReference type="RefSeq" id="WP_184168384.1">
    <property type="nucleotide sequence ID" value="NZ_JACHLN010000003.1"/>
</dbReference>
<dbReference type="Proteomes" id="UP000575241">
    <property type="component" value="Unassembled WGS sequence"/>
</dbReference>
<keyword evidence="1" id="KW-0472">Membrane</keyword>
<evidence type="ECO:0000313" key="3">
    <source>
        <dbReference type="Proteomes" id="UP000575241"/>
    </source>
</evidence>
<name>A0A7W7K3U1_9SPHN</name>
<keyword evidence="1" id="KW-0812">Transmembrane</keyword>
<protein>
    <submittedName>
        <fullName evidence="2">Uncharacterized protein</fullName>
    </submittedName>
</protein>
<proteinExistence type="predicted"/>
<keyword evidence="3" id="KW-1185">Reference proteome</keyword>
<feature type="transmembrane region" description="Helical" evidence="1">
    <location>
        <begin position="43"/>
        <end position="60"/>
    </location>
</feature>
<dbReference type="AlphaFoldDB" id="A0A7W7K3U1"/>
<sequence length="64" mass="6692">MATAPATAESNGKTALTDALRKHFSGDAPITEKVKGFAKERPWTSAAFAGIAAIMAANVLRGRF</sequence>